<dbReference type="EMBL" id="DQ504428">
    <property type="protein sequence ID" value="ABF47402.1"/>
    <property type="molecule type" value="Genomic_DNA"/>
</dbReference>
<protein>
    <submittedName>
        <fullName evidence="7">Chitinase</fullName>
    </submittedName>
</protein>
<keyword evidence="3" id="KW-0119">Carbohydrate metabolism</keyword>
<proteinExistence type="inferred from homology"/>
<dbReference type="InterPro" id="IPR011583">
    <property type="entry name" value="Chitinase_II/V-like_cat"/>
</dbReference>
<dbReference type="Pfam" id="PF00704">
    <property type="entry name" value="Glyco_hydro_18"/>
    <property type="match status" value="1"/>
</dbReference>
<dbReference type="CDD" id="cd02848">
    <property type="entry name" value="E_set_Chitinase_N"/>
    <property type="match status" value="1"/>
</dbReference>
<sequence>MIQTLVIFTTLLLIAKGEPPGVPTIDWADRNYALVQIAQDATAYEKLVRVHDYVNVSVSWSVWNGDAGDVAYVMFNDKQVWKGDATLKKALINIRTGGSYDARVRLCNSDGCSVSGAVKIVVADTDGAHLQPLHYTWQENNKPHEPLSPDQKLIVGAYFVEWSVYGRKYPVDKVPVPNLTHLLYGFVPICGGDGINDSLKTITGSFEALQRSCAGREDFKVTIHDPWAALQKPQQGVSAWNEPYKGNFGQLMAVKKAYPHLKVLPSIGGWTLSDPFFFMHDDTIRNTFVQSVRDYIKVWKFFDGVDIDWEFPGGNGANPLLGDPGRDGETYVRLLKDLRLMLDELELETDRKLLLTTAIGAGNDKIELVDYNHAQKYLDSIFLMSYDFKGAWSNTNLGYQTNIYAPLWNPSEPYTTDNAVRTLLAQNVSADKIVVGVAMYGRGWTGVHDYTDNNPFTGKGSGPVHGTWEEGVVDYKQIASEINRGRYTYSYDSVAKAASVFDAETQDLISYDSVDSVTDKAKYVVNSKLGGLFAWEIDADNGDLLNTMYEGLLLQKQAAAKTNIKTEL</sequence>
<dbReference type="SUPFAM" id="SSF81296">
    <property type="entry name" value="E set domains"/>
    <property type="match status" value="1"/>
</dbReference>
<dbReference type="PANTHER" id="PTHR11177">
    <property type="entry name" value="CHITINASE"/>
    <property type="match status" value="1"/>
</dbReference>
<dbReference type="PANTHER" id="PTHR11177:SF317">
    <property type="entry name" value="CHITINASE 12-RELATED"/>
    <property type="match status" value="1"/>
</dbReference>
<keyword evidence="3" id="KW-0624">Polysaccharide degradation</keyword>
<dbReference type="GO" id="GO:0008061">
    <property type="term" value="F:chitin binding"/>
    <property type="evidence" value="ECO:0007669"/>
    <property type="project" value="InterPro"/>
</dbReference>
<dbReference type="OrthoDB" id="2555at10239"/>
<dbReference type="SUPFAM" id="SSF54556">
    <property type="entry name" value="Chitinase insertion domain"/>
    <property type="match status" value="1"/>
</dbReference>
<evidence type="ECO:0000256" key="5">
    <source>
        <dbReference type="RuleBase" id="RU000489"/>
    </source>
</evidence>
<dbReference type="Gene3D" id="2.60.40.10">
    <property type="entry name" value="Immunoglobulins"/>
    <property type="match status" value="1"/>
</dbReference>
<dbReference type="GO" id="GO:0005975">
    <property type="term" value="P:carbohydrate metabolic process"/>
    <property type="evidence" value="ECO:0007669"/>
    <property type="project" value="InterPro"/>
</dbReference>
<dbReference type="CAZy" id="GH18">
    <property type="family name" value="Glycoside Hydrolase Family 18"/>
</dbReference>
<dbReference type="GeneID" id="5141911"/>
<evidence type="ECO:0000256" key="3">
    <source>
        <dbReference type="ARBA" id="ARBA00023024"/>
    </source>
</evidence>
<evidence type="ECO:0000256" key="4">
    <source>
        <dbReference type="ARBA" id="ARBA00023295"/>
    </source>
</evidence>
<organism evidence="7 8">
    <name type="scientific">Clanis bilineata nucleopolyhedrovirus</name>
    <dbReference type="NCBI Taxonomy" id="1307957"/>
    <lineage>
        <taxon>Viruses</taxon>
        <taxon>Viruses incertae sedis</taxon>
        <taxon>Naldaviricetes</taxon>
        <taxon>Lefavirales</taxon>
        <taxon>Baculoviridae</taxon>
        <taxon>Alphabaculovirus</taxon>
        <taxon>Alphabaculovirus clabilineatae</taxon>
    </lineage>
</organism>
<accession>Q0N441</accession>
<dbReference type="InterPro" id="IPR001223">
    <property type="entry name" value="Glyco_hydro18_cat"/>
</dbReference>
<dbReference type="SMART" id="SM00636">
    <property type="entry name" value="Glyco_18"/>
    <property type="match status" value="1"/>
</dbReference>
<dbReference type="GO" id="GO:0004568">
    <property type="term" value="F:chitinase activity"/>
    <property type="evidence" value="ECO:0007669"/>
    <property type="project" value="InterPro"/>
</dbReference>
<dbReference type="InterPro" id="IPR029070">
    <property type="entry name" value="Chitinase_insertion_sf"/>
</dbReference>
<dbReference type="PROSITE" id="PS01095">
    <property type="entry name" value="GH18_1"/>
    <property type="match status" value="1"/>
</dbReference>
<evidence type="ECO:0000256" key="2">
    <source>
        <dbReference type="ARBA" id="ARBA00022801"/>
    </source>
</evidence>
<comment type="similarity">
    <text evidence="1">Belongs to the glycosyl hydrolase 18 family. Chitinase class II subfamily.</text>
</comment>
<dbReference type="GO" id="GO:0006032">
    <property type="term" value="P:chitin catabolic process"/>
    <property type="evidence" value="ECO:0007669"/>
    <property type="project" value="UniProtKB-KW"/>
</dbReference>
<dbReference type="InterPro" id="IPR001579">
    <property type="entry name" value="Glyco_hydro_18_chit_AS"/>
</dbReference>
<feature type="domain" description="GH18" evidence="6">
    <location>
        <begin position="153"/>
        <end position="555"/>
    </location>
</feature>
<dbReference type="InterPro" id="IPR050314">
    <property type="entry name" value="Glycosyl_Hydrlase_18"/>
</dbReference>
<evidence type="ECO:0000256" key="1">
    <source>
        <dbReference type="ARBA" id="ARBA00009121"/>
    </source>
</evidence>
<evidence type="ECO:0000313" key="8">
    <source>
        <dbReference type="Proteomes" id="UP000214353"/>
    </source>
</evidence>
<dbReference type="Gene3D" id="3.20.20.80">
    <property type="entry name" value="Glycosidases"/>
    <property type="match status" value="1"/>
</dbReference>
<dbReference type="InterPro" id="IPR014756">
    <property type="entry name" value="Ig_E-set"/>
</dbReference>
<dbReference type="InterPro" id="IPR013783">
    <property type="entry name" value="Ig-like_fold"/>
</dbReference>
<evidence type="ECO:0000259" key="6">
    <source>
        <dbReference type="PROSITE" id="PS51910"/>
    </source>
</evidence>
<evidence type="ECO:0000313" key="7">
    <source>
        <dbReference type="EMBL" id="ABF47402.1"/>
    </source>
</evidence>
<dbReference type="SUPFAM" id="SSF51445">
    <property type="entry name" value="(Trans)glycosidases"/>
    <property type="match status" value="1"/>
</dbReference>
<keyword evidence="2 5" id="KW-0378">Hydrolase</keyword>
<dbReference type="CDD" id="cd06548">
    <property type="entry name" value="GH18_chitinase"/>
    <property type="match status" value="1"/>
</dbReference>
<dbReference type="PROSITE" id="PS51910">
    <property type="entry name" value="GH18_2"/>
    <property type="match status" value="1"/>
</dbReference>
<keyword evidence="8" id="KW-1185">Reference proteome</keyword>
<dbReference type="Pfam" id="PF08329">
    <property type="entry name" value="ChitinaseA_N"/>
    <property type="match status" value="1"/>
</dbReference>
<dbReference type="Gene3D" id="3.10.50.10">
    <property type="match status" value="1"/>
</dbReference>
<reference evidence="7 8" key="1">
    <citation type="journal article" date="2009" name="BMC Genomics">
        <title>Genomic sequence, organization and characteristics of a new nucleopolyhedrovirus isolated from Clanis bilineata larva.</title>
        <authorList>
            <person name="Zhu S.Y."/>
            <person name="Yi J.P."/>
            <person name="Shen W.D."/>
            <person name="Wang L.Q."/>
            <person name="He H.G."/>
            <person name="Wang Y."/>
            <person name="Li B."/>
            <person name="Wang W.B."/>
        </authorList>
    </citation>
    <scope>NUCLEOTIDE SEQUENCE [LARGE SCALE GENOMIC DNA]</scope>
    <source>
        <strain evidence="7">DZ1</strain>
    </source>
</reference>
<dbReference type="Proteomes" id="UP000214353">
    <property type="component" value="Segment"/>
</dbReference>
<name>Q0N441_9ABAC</name>
<dbReference type="RefSeq" id="YP_717597.1">
    <property type="nucleotide sequence ID" value="NC_008293.1"/>
</dbReference>
<dbReference type="InterPro" id="IPR013540">
    <property type="entry name" value="ChitinaseA_N"/>
</dbReference>
<keyword evidence="4 5" id="KW-0326">Glycosidase</keyword>
<keyword evidence="3" id="KW-0146">Chitin degradation</keyword>
<dbReference type="KEGG" id="vg:5141911"/>
<dbReference type="InterPro" id="IPR017853">
    <property type="entry name" value="GH"/>
</dbReference>